<dbReference type="AlphaFoldDB" id="A0A1J1HMF6"/>
<dbReference type="STRING" id="568069.A0A1J1HMF6"/>
<dbReference type="Gene3D" id="2.40.128.680">
    <property type="match status" value="1"/>
</dbReference>
<accession>A0A1J1HMF6</accession>
<dbReference type="EMBL" id="CVRI01000011">
    <property type="protein sequence ID" value="CRK89229.1"/>
    <property type="molecule type" value="Genomic_DNA"/>
</dbReference>
<dbReference type="Pfam" id="PF08615">
    <property type="entry name" value="RNase_H2_suC"/>
    <property type="match status" value="1"/>
</dbReference>
<dbReference type="GO" id="GO:0032299">
    <property type="term" value="C:ribonuclease H2 complex"/>
    <property type="evidence" value="ECO:0007669"/>
    <property type="project" value="InterPro"/>
</dbReference>
<protein>
    <submittedName>
        <fullName evidence="1">CLUMA_CG002988, isoform A</fullName>
    </submittedName>
</protein>
<dbReference type="GO" id="GO:0006401">
    <property type="term" value="P:RNA catabolic process"/>
    <property type="evidence" value="ECO:0007669"/>
    <property type="project" value="InterPro"/>
</dbReference>
<dbReference type="OrthoDB" id="6222486at2759"/>
<keyword evidence="2" id="KW-1185">Reference proteome</keyword>
<name>A0A1J1HMF6_9DIPT</name>
<proteinExistence type="predicted"/>
<organism evidence="1 2">
    <name type="scientific">Clunio marinus</name>
    <dbReference type="NCBI Taxonomy" id="568069"/>
    <lineage>
        <taxon>Eukaryota</taxon>
        <taxon>Metazoa</taxon>
        <taxon>Ecdysozoa</taxon>
        <taxon>Arthropoda</taxon>
        <taxon>Hexapoda</taxon>
        <taxon>Insecta</taxon>
        <taxon>Pterygota</taxon>
        <taxon>Neoptera</taxon>
        <taxon>Endopterygota</taxon>
        <taxon>Diptera</taxon>
        <taxon>Nematocera</taxon>
        <taxon>Chironomoidea</taxon>
        <taxon>Chironomidae</taxon>
        <taxon>Clunio</taxon>
    </lineage>
</organism>
<evidence type="ECO:0000313" key="1">
    <source>
        <dbReference type="EMBL" id="CRK89229.1"/>
    </source>
</evidence>
<evidence type="ECO:0000313" key="2">
    <source>
        <dbReference type="Proteomes" id="UP000183832"/>
    </source>
</evidence>
<sequence length="138" mass="15888">MSIRLQISKNALESENDADVHFIPASIDGNANTKVDEYFNSYKSIENGLQINALRGYPLKGIEIDLPDNMQGLVLRENEKLQMNAERELKFGGKFDKFTYWNYDKNPSENDSYRKAMHWLKVSEALHSEITSLDDVKL</sequence>
<dbReference type="PANTHER" id="PTHR47204:SF1">
    <property type="entry name" value="RIBONUCLEASE H2 SUBUNIT C"/>
    <property type="match status" value="1"/>
</dbReference>
<dbReference type="Proteomes" id="UP000183832">
    <property type="component" value="Unassembled WGS sequence"/>
</dbReference>
<dbReference type="CDD" id="cd09271">
    <property type="entry name" value="RNase_H2-C"/>
    <property type="match status" value="1"/>
</dbReference>
<reference evidence="1 2" key="1">
    <citation type="submission" date="2015-04" db="EMBL/GenBank/DDBJ databases">
        <authorList>
            <person name="Syromyatnikov M.Y."/>
            <person name="Popov V.N."/>
        </authorList>
    </citation>
    <scope>NUCLEOTIDE SEQUENCE [LARGE SCALE GENOMIC DNA]</scope>
</reference>
<dbReference type="InterPro" id="IPR013924">
    <property type="entry name" value="RNase_H2_suC"/>
</dbReference>
<dbReference type="PANTHER" id="PTHR47204">
    <property type="entry name" value="OS02G0168900 PROTEIN"/>
    <property type="match status" value="1"/>
</dbReference>
<gene>
    <name evidence="1" type="ORF">CLUMA_CG002988</name>
</gene>